<dbReference type="GO" id="GO:0005524">
    <property type="term" value="F:ATP binding"/>
    <property type="evidence" value="ECO:0007669"/>
    <property type="project" value="UniProtKB-KW"/>
</dbReference>
<keyword evidence="2" id="KW-0696">RNA-directed RNA polymerase</keyword>
<dbReference type="Gene3D" id="3.40.50.300">
    <property type="entry name" value="P-loop containing nucleotide triphosphate hydrolases"/>
    <property type="match status" value="1"/>
</dbReference>
<evidence type="ECO:0000256" key="1">
    <source>
        <dbReference type="ARBA" id="ARBA00008513"/>
    </source>
</evidence>
<evidence type="ECO:0000259" key="13">
    <source>
        <dbReference type="PROSITE" id="PS51471"/>
    </source>
</evidence>
<evidence type="ECO:0000313" key="17">
    <source>
        <dbReference type="EMBL" id="QBJ27544.1"/>
    </source>
</evidence>
<dbReference type="Gene3D" id="2.60.120.590">
    <property type="entry name" value="Alpha-ketoglutarate-dependent dioxygenase AlkB-like"/>
    <property type="match status" value="1"/>
</dbReference>
<dbReference type="PROSITE" id="PS51492">
    <property type="entry name" value="PEPTIDASE_C23"/>
    <property type="match status" value="1"/>
</dbReference>
<evidence type="ECO:0000256" key="3">
    <source>
        <dbReference type="ARBA" id="ARBA00022679"/>
    </source>
</evidence>
<dbReference type="GO" id="GO:0008174">
    <property type="term" value="F:mRNA methyltransferase activity"/>
    <property type="evidence" value="ECO:0007669"/>
    <property type="project" value="UniProtKB-UniRule"/>
</dbReference>
<dbReference type="InterPro" id="IPR043502">
    <property type="entry name" value="DNA/RNA_pol_sf"/>
</dbReference>
<accession>A0AAE6CZG9</accession>
<dbReference type="Pfam" id="PF01660">
    <property type="entry name" value="Vmethyltransf"/>
    <property type="match status" value="1"/>
</dbReference>
<dbReference type="CDD" id="cd22792">
    <property type="entry name" value="OTU_RDRP-like"/>
    <property type="match status" value="1"/>
</dbReference>
<evidence type="ECO:0000256" key="7">
    <source>
        <dbReference type="ARBA" id="ARBA00022806"/>
    </source>
</evidence>
<dbReference type="InterPro" id="IPR001788">
    <property type="entry name" value="RNA-dep_RNA_pol_alsuvir"/>
</dbReference>
<proteinExistence type="inferred from homology"/>
<dbReference type="Pfam" id="PF00978">
    <property type="entry name" value="RdRP_2"/>
    <property type="match status" value="1"/>
</dbReference>
<evidence type="ECO:0000256" key="10">
    <source>
        <dbReference type="ARBA" id="ARBA00047984"/>
    </source>
</evidence>
<gene>
    <name evidence="17" type="ORF">DQF99_0005</name>
</gene>
<evidence type="ECO:0000256" key="6">
    <source>
        <dbReference type="ARBA" id="ARBA00022801"/>
    </source>
</evidence>
<dbReference type="GO" id="GO:0003724">
    <property type="term" value="F:RNA helicase activity"/>
    <property type="evidence" value="ECO:0007669"/>
    <property type="project" value="UniProtKB-EC"/>
</dbReference>
<comment type="catalytic activity">
    <reaction evidence="10">
        <text>ATP + H2O = ADP + phosphate + H(+)</text>
        <dbReference type="Rhea" id="RHEA:13065"/>
        <dbReference type="ChEBI" id="CHEBI:15377"/>
        <dbReference type="ChEBI" id="CHEBI:15378"/>
        <dbReference type="ChEBI" id="CHEBI:30616"/>
        <dbReference type="ChEBI" id="CHEBI:43474"/>
        <dbReference type="ChEBI" id="CHEBI:456216"/>
        <dbReference type="EC" id="3.6.4.13"/>
    </reaction>
</comment>
<organism evidence="17 18">
    <name type="scientific">Birch carlavirus</name>
    <dbReference type="NCBI Taxonomy" id="2248769"/>
    <lineage>
        <taxon>Viruses</taxon>
        <taxon>Riboviria</taxon>
        <taxon>Orthornavirae</taxon>
        <taxon>Kitrinoviricota</taxon>
        <taxon>Alsuviricetes</taxon>
        <taxon>Tymovirales</taxon>
        <taxon>Betaflexiviridae</taxon>
        <taxon>Quinvirinae</taxon>
        <taxon>Carlavirus</taxon>
        <taxon>Carlavirus betulae</taxon>
        <taxon>Carlavirus BiCV</taxon>
    </lineage>
</organism>
<dbReference type="PROSITE" id="PS50507">
    <property type="entry name" value="RDRP_SSRNA_POS"/>
    <property type="match status" value="1"/>
</dbReference>
<keyword evidence="3" id="KW-0808">Transferase</keyword>
<feature type="domain" description="Peptidase C23" evidence="14">
    <location>
        <begin position="1026"/>
        <end position="1116"/>
    </location>
</feature>
<dbReference type="PROSITE" id="PS51657">
    <property type="entry name" value="PSRV_HELICASE"/>
    <property type="match status" value="1"/>
</dbReference>
<evidence type="ECO:0000256" key="8">
    <source>
        <dbReference type="ARBA" id="ARBA00022840"/>
    </source>
</evidence>
<dbReference type="InterPro" id="IPR007094">
    <property type="entry name" value="RNA-dir_pol_PSvirus"/>
</dbReference>
<keyword evidence="8" id="KW-0067">ATP-binding</keyword>
<dbReference type="CDD" id="cd23245">
    <property type="entry name" value="Betaflexiviridae_RdRp"/>
    <property type="match status" value="1"/>
</dbReference>
<dbReference type="Pfam" id="PF01443">
    <property type="entry name" value="Viral_helicase1"/>
    <property type="match status" value="1"/>
</dbReference>
<protein>
    <submittedName>
        <fullName evidence="17">Replicase polyprotein</fullName>
    </submittedName>
</protein>
<evidence type="ECO:0000259" key="16">
    <source>
        <dbReference type="PROSITE" id="PS51743"/>
    </source>
</evidence>
<dbReference type="PROSITE" id="PS50802">
    <property type="entry name" value="OTU"/>
    <property type="match status" value="1"/>
</dbReference>
<evidence type="ECO:0000256" key="5">
    <source>
        <dbReference type="ARBA" id="ARBA00022741"/>
    </source>
</evidence>
<name>A0AAE6CZG9_9VIRU</name>
<dbReference type="InterPro" id="IPR027417">
    <property type="entry name" value="P-loop_NTPase"/>
</dbReference>
<keyword evidence="6" id="KW-0378">Hydrolase</keyword>
<keyword evidence="9" id="KW-0693">Viral RNA replication</keyword>
<dbReference type="SUPFAM" id="SSF52540">
    <property type="entry name" value="P-loop containing nucleoside triphosphate hydrolases"/>
    <property type="match status" value="1"/>
</dbReference>
<feature type="domain" description="Fe2OG dioxygenase" evidence="13">
    <location>
        <begin position="766"/>
        <end position="859"/>
    </location>
</feature>
<dbReference type="InterPro" id="IPR037151">
    <property type="entry name" value="AlkB-like_sf"/>
</dbReference>
<evidence type="ECO:0000256" key="4">
    <source>
        <dbReference type="ARBA" id="ARBA00022695"/>
    </source>
</evidence>
<evidence type="ECO:0000259" key="14">
    <source>
        <dbReference type="PROSITE" id="PS51492"/>
    </source>
</evidence>
<evidence type="ECO:0000259" key="15">
    <source>
        <dbReference type="PROSITE" id="PS51657"/>
    </source>
</evidence>
<evidence type="ECO:0000259" key="11">
    <source>
        <dbReference type="PROSITE" id="PS50507"/>
    </source>
</evidence>
<dbReference type="InterPro" id="IPR003323">
    <property type="entry name" value="OTU_dom"/>
</dbReference>
<dbReference type="PROSITE" id="PS51743">
    <property type="entry name" value="ALPHAVIRUS_MT"/>
    <property type="match status" value="1"/>
</dbReference>
<comment type="similarity">
    <text evidence="1">Belongs to the potexviruses/carlaviruses RNA replication protein family.</text>
</comment>
<dbReference type="GO" id="GO:0016817">
    <property type="term" value="F:hydrolase activity, acting on acid anhydrides"/>
    <property type="evidence" value="ECO:0007669"/>
    <property type="project" value="InterPro"/>
</dbReference>
<dbReference type="GO" id="GO:0006396">
    <property type="term" value="P:RNA processing"/>
    <property type="evidence" value="ECO:0007669"/>
    <property type="project" value="InterPro"/>
</dbReference>
<dbReference type="SUPFAM" id="SSF56672">
    <property type="entry name" value="DNA/RNA polymerases"/>
    <property type="match status" value="1"/>
</dbReference>
<sequence>MALTYRSPIEDVFTSFTSTEQSMISATAVASYRDLESKNFALFNFALSIRAKEKLIKSGIYLSPFSAVPHSHPVCKTLENYFLYQVLPGYLTNEFYLVGIKKHKVDFLKAREKRLNMIEVINRYVTSADKLRYGSTFHCTSMKSDTISGRRHGGLCSPTLKDLVPKVIKNKTRSLFLHDELHYWSAADITCFLESVQPDIILATIVCPPEVLAGSKRSLNPWCYEYEIKGSNLHFYPDGVRTEGYIQPLTGALLLKTNKIFLSDGVVYCVDLLHSKFCHHLVSITKGDALVPNERSFSGFEATTLEKIGPLCRDLNCAIPMNVNVISKLYRYLRTLQKPDAQSAMAKLGQLVPEPSGFEIKFTQEFTALVIASKSSNYIISPSFFSSMEGKVLKMLPRFFTRHLKRFKELCLDEFIENLSEFNFSVELKALNRFNMAKKEILNFILPEDCVDPFPLLMDDDPVEDFLESKWFKKSKEDKRRERTDYSLCMLSQIAQGDGVYRVERLGMGPFWTIKDWLAYDFFWLHKTIMSLALSNSIVNTYSVPTRARVERIYSKLMLKVRFMKGDYREPDQEIKDKLWYSSNFKMRKSVLARHRDSCKLSWFLIDAKRRYNTLFISGPESDGSLFKNYVAVKAEIARKFPNGNCSWIGELYSKTDETVFEVPTKEESIIHHNNPTENHPVLALLPVQSVANRLACSCGTELPIGPCAGSDLFQALPLTDHLGNRRASWYSKSGQGYSYNGGTHVSAGWPDFFDVFLEANGFSNEYNCMLAQEYDEGGKIGFHSDREPIFKIDAPVLTIVVAGSGLLSFKGTKGECSCKLQVKACNYIEMPRGFQSTHLHSISGCTKGRISLTFRVENSNSTIGALKLEPQHDVGGEEVIVSTPLGSDFGDSLDDSNDQIHLFGVNVKEDNVCDLLGYKTVDVPGDGECFWHAVGFHMDLNGTELKQVARIRFQKELPLDLQLSKQMERHSFAERESLHAFCAVFNHNLELKCPDINKTVHLVKNEGFPTLNLMLSSEHYQALALRNDCVIRALSACMGRSYADILNVLSRAETEHILEELRRGEGLCTTLLEEVFTIFDVCASIAWDGNQVLLNEGGRLLKEFKLEDDHLSHCEKSSTNALKLTVKSDCEMFTKGTLAILRRAGTVMNYPVCPKRASLLSGSLVNGDTGAISSRLFHGASDLLSGLALCEFDREICTVLGTFGAGKSTLFKNFIRKSAGKYVTFVSPRKGLAEDVRSSIFSGDRRSKAERARTKNWNVLTFELFLKKMHTLKESQVVIFDEIQLYPPCYLDLVLSCILKSVHVFLVGDPCQSDYDSERDRNTFNGVQSDILRVLEGKTYNYVIRSRRFINAIFNGRLPCDLDQSAIKTEEVYTISDSFIDLDNLPIKEREVFLVSSFNEKKVVHAYYGDKVSCLTFGESTGRTFKCGVILITGVSRTVSERRWITALSRFASNICFLNLMGVPSEQLPHAFDGRVLAKFLTQKSTKYDLCSLLPGEPIFVDSFTPKVGKDLGLKEMKLHGDPWLKGLLDLSQAEDIELAELEECVQQVPNFKTHLPRCEMESIRANWVHKLLAKEFREARIKNLVTEQFTDQYGKNRGVVLTNAAERFESIYPKHKHSDTATFLMAVKRRLRFSKPAVECAKLKDAEIYGEYLLKIFLKHVPLKPRHEKSLMDSANMDFNEKKTSKSAATIENHSGRSCRDWLIDVGYVFSKSQLCTKYEKRFANAKAAQSIVCFQHEVLCRFAPYMRYIEKKLNQALPKNFYVHSGKGLEELNDWVKAGGFTGMCTESDYEAFDASQDEFIVAFELALMRFLGLPKDLVEDYKFIKTHLGSKLGSFAIMRFSGEASTFLFNTMANMLFTFMRYEITQSESICFAGDDMCASKRLRLSTTHEDFLKKLRLKAKVEFTRTPTFCGWNLTDVGIFKKPQLVFERMCIAREANSLANCLDNYAIEVSFAYKLGEAATVRMTEEELASHYQCVRTIIQNKNMLKSNVLSVFESGSALDD</sequence>
<keyword evidence="7" id="KW-0347">Helicase</keyword>
<dbReference type="GO" id="GO:0003968">
    <property type="term" value="F:RNA-directed RNA polymerase activity"/>
    <property type="evidence" value="ECO:0007669"/>
    <property type="project" value="UniProtKB-KW"/>
</dbReference>
<dbReference type="GO" id="GO:0006351">
    <property type="term" value="P:DNA-templated transcription"/>
    <property type="evidence" value="ECO:0007669"/>
    <property type="project" value="InterPro"/>
</dbReference>
<dbReference type="InterPro" id="IPR005123">
    <property type="entry name" value="Oxoglu/Fe-dep_dioxygenase_dom"/>
</dbReference>
<dbReference type="GO" id="GO:0003723">
    <property type="term" value="F:RNA binding"/>
    <property type="evidence" value="ECO:0007669"/>
    <property type="project" value="InterPro"/>
</dbReference>
<feature type="domain" description="(+)RNA virus helicase C-terminal" evidence="15">
    <location>
        <begin position="1167"/>
        <end position="1494"/>
    </location>
</feature>
<dbReference type="SUPFAM" id="SSF51197">
    <property type="entry name" value="Clavaminate synthase-like"/>
    <property type="match status" value="1"/>
</dbReference>
<keyword evidence="18" id="KW-1185">Reference proteome</keyword>
<feature type="domain" description="OTU" evidence="12">
    <location>
        <begin position="919"/>
        <end position="1027"/>
    </location>
</feature>
<dbReference type="GO" id="GO:0016556">
    <property type="term" value="P:mRNA modification"/>
    <property type="evidence" value="ECO:0007669"/>
    <property type="project" value="InterPro"/>
</dbReference>
<evidence type="ECO:0000259" key="12">
    <source>
        <dbReference type="PROSITE" id="PS50802"/>
    </source>
</evidence>
<feature type="domain" description="Alphavirus-like MT" evidence="16">
    <location>
        <begin position="63"/>
        <end position="254"/>
    </location>
</feature>
<dbReference type="InterPro" id="IPR002588">
    <property type="entry name" value="Alphavirus-like_MT_dom"/>
</dbReference>
<feature type="domain" description="RdRp catalytic" evidence="11">
    <location>
        <begin position="1786"/>
        <end position="1893"/>
    </location>
</feature>
<dbReference type="GO" id="GO:0039694">
    <property type="term" value="P:viral RNA genome replication"/>
    <property type="evidence" value="ECO:0007669"/>
    <property type="project" value="InterPro"/>
</dbReference>
<reference evidence="17" key="1">
    <citation type="submission" date="2018-06" db="EMBL/GenBank/DDBJ databases">
        <title>Unravelling the birch virome: identification of a novel carlavirus in declining birches.</title>
        <authorList>
            <person name="Rumbou A."/>
            <person name="Candresse T."/>
            <person name="Marais A."/>
            <person name="von Bargen S."/>
            <person name="Buettner C."/>
        </authorList>
    </citation>
    <scope>NUCLEOTIDE SEQUENCE</scope>
    <source>
        <strain evidence="17">BpenGer407526_5M</strain>
    </source>
</reference>
<dbReference type="Pfam" id="PF05379">
    <property type="entry name" value="Peptidase_C23"/>
    <property type="match status" value="1"/>
</dbReference>
<keyword evidence="5" id="KW-0547">Nucleotide-binding</keyword>
<dbReference type="Proteomes" id="UP000830648">
    <property type="component" value="Segment"/>
</dbReference>
<keyword evidence="4" id="KW-0548">Nucleotidyltransferase</keyword>
<dbReference type="InterPro" id="IPR008041">
    <property type="entry name" value="Peptidase_C23"/>
</dbReference>
<evidence type="ECO:0000313" key="18">
    <source>
        <dbReference type="Proteomes" id="UP000830648"/>
    </source>
</evidence>
<evidence type="ECO:0000256" key="2">
    <source>
        <dbReference type="ARBA" id="ARBA00022484"/>
    </source>
</evidence>
<dbReference type="EMBL" id="MH536506">
    <property type="protein sequence ID" value="QBJ27544.1"/>
    <property type="molecule type" value="Genomic_RNA"/>
</dbReference>
<dbReference type="InterPro" id="IPR027351">
    <property type="entry name" value="(+)RNA_virus_helicase_core_dom"/>
</dbReference>
<dbReference type="PROSITE" id="PS51471">
    <property type="entry name" value="FE2OG_OXY"/>
    <property type="match status" value="1"/>
</dbReference>
<evidence type="ECO:0000256" key="9">
    <source>
        <dbReference type="ARBA" id="ARBA00022953"/>
    </source>
</evidence>